<dbReference type="InterPro" id="IPR049900">
    <property type="entry name" value="PKS_mFAS_DH"/>
</dbReference>
<dbReference type="Pfam" id="PF18369">
    <property type="entry name" value="PKS_DE"/>
    <property type="match status" value="1"/>
</dbReference>
<dbReference type="Gene3D" id="3.90.180.10">
    <property type="entry name" value="Medium-chain alcohol dehydrogenases, catalytic domain"/>
    <property type="match status" value="1"/>
</dbReference>
<dbReference type="SMART" id="SM00829">
    <property type="entry name" value="PKS_ER"/>
    <property type="match status" value="1"/>
</dbReference>
<evidence type="ECO:0000256" key="9">
    <source>
        <dbReference type="ARBA" id="ARBA00023315"/>
    </source>
</evidence>
<dbReference type="InterPro" id="IPR016036">
    <property type="entry name" value="Malonyl_transacylase_ACP-bd"/>
</dbReference>
<evidence type="ECO:0000256" key="10">
    <source>
        <dbReference type="PROSITE-ProRule" id="PRU01363"/>
    </source>
</evidence>
<dbReference type="InterPro" id="IPR050091">
    <property type="entry name" value="PKS_NRPS_Biosynth_Enz"/>
</dbReference>
<dbReference type="Pfam" id="PF08990">
    <property type="entry name" value="Docking"/>
    <property type="match status" value="1"/>
</dbReference>
<dbReference type="Gene3D" id="6.10.140.1830">
    <property type="match status" value="1"/>
</dbReference>
<dbReference type="PROSITE" id="PS01162">
    <property type="entry name" value="QOR_ZETA_CRYSTAL"/>
    <property type="match status" value="1"/>
</dbReference>
<dbReference type="Pfam" id="PF02801">
    <property type="entry name" value="Ketoacyl-synt_C"/>
    <property type="match status" value="3"/>
</dbReference>
<dbReference type="CDD" id="cd05195">
    <property type="entry name" value="enoyl_red"/>
    <property type="match status" value="1"/>
</dbReference>
<dbReference type="Pfam" id="PF14765">
    <property type="entry name" value="PS-DH"/>
    <property type="match status" value="1"/>
</dbReference>
<feature type="domain" description="Ketosynthase family 3 (KS3)" evidence="12">
    <location>
        <begin position="2023"/>
        <end position="2436"/>
    </location>
</feature>
<dbReference type="Gene3D" id="3.30.70.3290">
    <property type="match status" value="3"/>
</dbReference>
<evidence type="ECO:0000256" key="5">
    <source>
        <dbReference type="ARBA" id="ARBA00022679"/>
    </source>
</evidence>
<dbReference type="Pfam" id="PF08240">
    <property type="entry name" value="ADH_N"/>
    <property type="match status" value="1"/>
</dbReference>
<keyword evidence="7" id="KW-0045">Antibiotic biosynthesis</keyword>
<keyword evidence="6" id="KW-0677">Repeat</keyword>
<dbReference type="InterPro" id="IPR001227">
    <property type="entry name" value="Ac_transferase_dom_sf"/>
</dbReference>
<dbReference type="InterPro" id="IPR006162">
    <property type="entry name" value="Ppantetheine_attach_site"/>
</dbReference>
<dbReference type="CDD" id="cd08952">
    <property type="entry name" value="KR_1_SDR_x"/>
    <property type="match status" value="2"/>
</dbReference>
<feature type="domain" description="Ketosynthase family 3 (KS3)" evidence="12">
    <location>
        <begin position="33"/>
        <end position="458"/>
    </location>
</feature>
<dbReference type="InterPro" id="IPR016035">
    <property type="entry name" value="Acyl_Trfase/lysoPLipase"/>
</dbReference>
<evidence type="ECO:0000259" key="12">
    <source>
        <dbReference type="PROSITE" id="PS52004"/>
    </source>
</evidence>
<dbReference type="SUPFAM" id="SSF51735">
    <property type="entry name" value="NAD(P)-binding Rossmann-fold domains"/>
    <property type="match status" value="7"/>
</dbReference>
<dbReference type="Gene3D" id="3.40.50.11460">
    <property type="match status" value="1"/>
</dbReference>
<dbReference type="Pfam" id="PF00550">
    <property type="entry name" value="PP-binding"/>
    <property type="match status" value="3"/>
</dbReference>
<dbReference type="Gene3D" id="1.10.1200.10">
    <property type="entry name" value="ACP-like"/>
    <property type="match status" value="3"/>
</dbReference>
<dbReference type="InterPro" id="IPR020807">
    <property type="entry name" value="PKS_DH"/>
</dbReference>
<dbReference type="Gene3D" id="3.10.129.110">
    <property type="entry name" value="Polyketide synthase dehydratase"/>
    <property type="match status" value="1"/>
</dbReference>
<dbReference type="SUPFAM" id="SSF47336">
    <property type="entry name" value="ACP-like"/>
    <property type="match status" value="3"/>
</dbReference>
<comment type="cofactor">
    <cofactor evidence="1">
        <name>pantetheine 4'-phosphate</name>
        <dbReference type="ChEBI" id="CHEBI:47942"/>
    </cofactor>
</comment>
<evidence type="ECO:0000313" key="15">
    <source>
        <dbReference type="Proteomes" id="UP001141259"/>
    </source>
</evidence>
<dbReference type="InterPro" id="IPR014031">
    <property type="entry name" value="Ketoacyl_synth_C"/>
</dbReference>
<dbReference type="FunFam" id="3.40.47.10:FF:000019">
    <property type="entry name" value="Polyketide synthase type I"/>
    <property type="match status" value="3"/>
</dbReference>
<dbReference type="InterPro" id="IPR036736">
    <property type="entry name" value="ACP-like_sf"/>
</dbReference>
<protein>
    <submittedName>
        <fullName evidence="14">SDR family NAD(P)-dependent oxidoreductase</fullName>
    </submittedName>
</protein>
<evidence type="ECO:0000259" key="11">
    <source>
        <dbReference type="PROSITE" id="PS50075"/>
    </source>
</evidence>
<feature type="active site" description="Proton donor; for dehydratase activity" evidence="10">
    <location>
        <position position="1105"/>
    </location>
</feature>
<dbReference type="Pfam" id="PF08659">
    <property type="entry name" value="KR"/>
    <property type="match status" value="3"/>
</dbReference>
<dbReference type="SUPFAM" id="SSF55048">
    <property type="entry name" value="Probable ACP-binding domain of malonyl-CoA ACP transacylase"/>
    <property type="match status" value="3"/>
</dbReference>
<feature type="region of interest" description="C-terminal hotdog fold" evidence="10">
    <location>
        <begin position="1044"/>
        <end position="1182"/>
    </location>
</feature>
<dbReference type="InterPro" id="IPR036291">
    <property type="entry name" value="NAD(P)-bd_dom_sf"/>
</dbReference>
<keyword evidence="3" id="KW-0596">Phosphopantetheine</keyword>
<evidence type="ECO:0000256" key="4">
    <source>
        <dbReference type="ARBA" id="ARBA00022553"/>
    </source>
</evidence>
<feature type="domain" description="Carrier" evidence="11">
    <location>
        <begin position="1929"/>
        <end position="2004"/>
    </location>
</feature>
<dbReference type="SUPFAM" id="SSF53901">
    <property type="entry name" value="Thiolase-like"/>
    <property type="match status" value="3"/>
</dbReference>
<dbReference type="FunFam" id="1.10.1200.10:FF:000007">
    <property type="entry name" value="Probable polyketide synthase pks17"/>
    <property type="match status" value="3"/>
</dbReference>
<dbReference type="Gene3D" id="3.40.47.10">
    <property type="match status" value="3"/>
</dbReference>
<evidence type="ECO:0000256" key="6">
    <source>
        <dbReference type="ARBA" id="ARBA00022737"/>
    </source>
</evidence>
<dbReference type="SMART" id="SM00822">
    <property type="entry name" value="PKS_KR"/>
    <property type="match status" value="3"/>
</dbReference>
<dbReference type="RefSeq" id="WP_259624849.1">
    <property type="nucleotide sequence ID" value="NZ_JANYMP010000009.1"/>
</dbReference>
<dbReference type="CDD" id="cd00833">
    <property type="entry name" value="PKS"/>
    <property type="match status" value="3"/>
</dbReference>
<feature type="domain" description="Ketosynthase family 3 (KS3)" evidence="12">
    <location>
        <begin position="3474"/>
        <end position="3897"/>
    </location>
</feature>
<keyword evidence="4" id="KW-0597">Phosphoprotein</keyword>
<dbReference type="FunFam" id="3.90.180.10:FF:000032">
    <property type="entry name" value="Probable polyketide synthase pks1"/>
    <property type="match status" value="1"/>
</dbReference>
<dbReference type="InterPro" id="IPR018201">
    <property type="entry name" value="Ketoacyl_synth_AS"/>
</dbReference>
<keyword evidence="8" id="KW-0511">Multifunctional enzyme</keyword>
<dbReference type="InterPro" id="IPR009081">
    <property type="entry name" value="PP-bd_ACP"/>
</dbReference>
<name>A0A9X2VNF9_9PSEU</name>
<dbReference type="PROSITE" id="PS52004">
    <property type="entry name" value="KS3_2"/>
    <property type="match status" value="3"/>
</dbReference>
<feature type="domain" description="PKS/mFAS DH" evidence="13">
    <location>
        <begin position="909"/>
        <end position="1182"/>
    </location>
</feature>
<dbReference type="InterPro" id="IPR014043">
    <property type="entry name" value="Acyl_transferase_dom"/>
</dbReference>
<dbReference type="GO" id="GO:0016491">
    <property type="term" value="F:oxidoreductase activity"/>
    <property type="evidence" value="ECO:0007669"/>
    <property type="project" value="InterPro"/>
</dbReference>
<reference evidence="14" key="1">
    <citation type="submission" date="2022-08" db="EMBL/GenBank/DDBJ databases">
        <authorList>
            <person name="Tistechok S."/>
            <person name="Samborskyy M."/>
            <person name="Roman I."/>
        </authorList>
    </citation>
    <scope>NUCLEOTIDE SEQUENCE</scope>
    <source>
        <strain evidence="14">DSM 103496</strain>
    </source>
</reference>
<feature type="domain" description="Carrier" evidence="11">
    <location>
        <begin position="4813"/>
        <end position="4888"/>
    </location>
</feature>
<proteinExistence type="predicted"/>
<dbReference type="NCBIfam" id="NF045894">
    <property type="entry name" value="PKS_plus_SDR"/>
    <property type="match status" value="1"/>
</dbReference>
<dbReference type="SMART" id="SM01294">
    <property type="entry name" value="PKS_PP_betabranch"/>
    <property type="match status" value="3"/>
</dbReference>
<dbReference type="Pfam" id="PF21089">
    <property type="entry name" value="PKS_DH_N"/>
    <property type="match status" value="1"/>
</dbReference>
<dbReference type="Pfam" id="PF00698">
    <property type="entry name" value="Acyl_transf_1"/>
    <property type="match status" value="3"/>
</dbReference>
<dbReference type="Gene3D" id="3.40.366.10">
    <property type="entry name" value="Malonyl-Coenzyme A Acyl Carrier Protein, domain 2"/>
    <property type="match status" value="3"/>
</dbReference>
<dbReference type="GO" id="GO:0006633">
    <property type="term" value="P:fatty acid biosynthetic process"/>
    <property type="evidence" value="ECO:0007669"/>
    <property type="project" value="InterPro"/>
</dbReference>
<dbReference type="InterPro" id="IPR015083">
    <property type="entry name" value="NorB/c/GfsB-D-like_docking"/>
</dbReference>
<dbReference type="Pfam" id="PF22953">
    <property type="entry name" value="SpnB_Rossmann"/>
    <property type="match status" value="1"/>
</dbReference>
<evidence type="ECO:0000259" key="13">
    <source>
        <dbReference type="PROSITE" id="PS52019"/>
    </source>
</evidence>
<dbReference type="SMART" id="SM00825">
    <property type="entry name" value="PKS_KS"/>
    <property type="match status" value="3"/>
</dbReference>
<keyword evidence="15" id="KW-1185">Reference proteome</keyword>
<dbReference type="InterPro" id="IPR002364">
    <property type="entry name" value="Quin_OxRdtase/zeta-crystal_CS"/>
</dbReference>
<dbReference type="InterPro" id="IPR014030">
    <property type="entry name" value="Ketoacyl_synth_N"/>
</dbReference>
<evidence type="ECO:0000256" key="7">
    <source>
        <dbReference type="ARBA" id="ARBA00023194"/>
    </source>
</evidence>
<feature type="region of interest" description="N-terminal hotdog fold" evidence="10">
    <location>
        <begin position="909"/>
        <end position="1032"/>
    </location>
</feature>
<accession>A0A9X2VNF9</accession>
<comment type="caution">
    <text evidence="14">The sequence shown here is derived from an EMBL/GenBank/DDBJ whole genome shotgun (WGS) entry which is preliminary data.</text>
</comment>
<comment type="pathway">
    <text evidence="2">Antibiotic biosynthesis.</text>
</comment>
<dbReference type="InterPro" id="IPR036299">
    <property type="entry name" value="Polyketide_synth_docking_sf"/>
</dbReference>
<evidence type="ECO:0000313" key="14">
    <source>
        <dbReference type="EMBL" id="MCS7479349.1"/>
    </source>
</evidence>
<dbReference type="Pfam" id="PF13602">
    <property type="entry name" value="ADH_zinc_N_2"/>
    <property type="match status" value="1"/>
</dbReference>
<evidence type="ECO:0000256" key="8">
    <source>
        <dbReference type="ARBA" id="ARBA00023268"/>
    </source>
</evidence>
<dbReference type="InterPro" id="IPR041618">
    <property type="entry name" value="PKS_DE"/>
</dbReference>
<dbReference type="EMBL" id="JANYMP010000009">
    <property type="protein sequence ID" value="MCS7479349.1"/>
    <property type="molecule type" value="Genomic_DNA"/>
</dbReference>
<dbReference type="SMART" id="SM00827">
    <property type="entry name" value="PKS_AT"/>
    <property type="match status" value="3"/>
</dbReference>
<dbReference type="GO" id="GO:0031177">
    <property type="term" value="F:phosphopantetheine binding"/>
    <property type="evidence" value="ECO:0007669"/>
    <property type="project" value="InterPro"/>
</dbReference>
<dbReference type="InterPro" id="IPR057326">
    <property type="entry name" value="KR_dom"/>
</dbReference>
<organism evidence="14 15">
    <name type="scientific">Umezawaea endophytica</name>
    <dbReference type="NCBI Taxonomy" id="1654476"/>
    <lineage>
        <taxon>Bacteria</taxon>
        <taxon>Bacillati</taxon>
        <taxon>Actinomycetota</taxon>
        <taxon>Actinomycetes</taxon>
        <taxon>Pseudonocardiales</taxon>
        <taxon>Pseudonocardiaceae</taxon>
        <taxon>Umezawaea</taxon>
    </lineage>
</organism>
<keyword evidence="9" id="KW-0012">Acyltransferase</keyword>
<dbReference type="Proteomes" id="UP001141259">
    <property type="component" value="Unassembled WGS sequence"/>
</dbReference>
<dbReference type="InterPro" id="IPR020841">
    <property type="entry name" value="PKS_Beta-ketoAc_synthase_dom"/>
</dbReference>
<dbReference type="InterPro" id="IPR016039">
    <property type="entry name" value="Thiolase-like"/>
</dbReference>
<dbReference type="InterPro" id="IPR032821">
    <property type="entry name" value="PKS_assoc"/>
</dbReference>
<keyword evidence="5" id="KW-0808">Transferase</keyword>
<evidence type="ECO:0000256" key="1">
    <source>
        <dbReference type="ARBA" id="ARBA00001957"/>
    </source>
</evidence>
<dbReference type="FunFam" id="3.40.50.720:FF:000209">
    <property type="entry name" value="Polyketide synthase Pks12"/>
    <property type="match status" value="1"/>
</dbReference>
<dbReference type="PANTHER" id="PTHR43775:SF51">
    <property type="entry name" value="INACTIVE PHENOLPHTHIOCEROL SYNTHESIS POLYKETIDE SYNTHASE TYPE I PKS1-RELATED"/>
    <property type="match status" value="1"/>
</dbReference>
<dbReference type="PANTHER" id="PTHR43775">
    <property type="entry name" value="FATTY ACID SYNTHASE"/>
    <property type="match status" value="1"/>
</dbReference>
<dbReference type="GO" id="GO:0033068">
    <property type="term" value="P:macrolide biosynthetic process"/>
    <property type="evidence" value="ECO:0007669"/>
    <property type="project" value="UniProtKB-ARBA"/>
</dbReference>
<dbReference type="Pfam" id="PF00109">
    <property type="entry name" value="ketoacyl-synt"/>
    <property type="match status" value="3"/>
</dbReference>
<dbReference type="InterPro" id="IPR013968">
    <property type="entry name" value="PKS_KR"/>
</dbReference>
<dbReference type="InterPro" id="IPR020843">
    <property type="entry name" value="ER"/>
</dbReference>
<dbReference type="GO" id="GO:0008270">
    <property type="term" value="F:zinc ion binding"/>
    <property type="evidence" value="ECO:0007669"/>
    <property type="project" value="InterPro"/>
</dbReference>
<dbReference type="GO" id="GO:0004312">
    <property type="term" value="F:fatty acid synthase activity"/>
    <property type="evidence" value="ECO:0007669"/>
    <property type="project" value="TreeGrafter"/>
</dbReference>
<evidence type="ECO:0000256" key="3">
    <source>
        <dbReference type="ARBA" id="ARBA00022450"/>
    </source>
</evidence>
<dbReference type="InterPro" id="IPR020806">
    <property type="entry name" value="PKS_PP-bd"/>
</dbReference>
<dbReference type="PROSITE" id="PS50075">
    <property type="entry name" value="CARRIER"/>
    <property type="match status" value="3"/>
</dbReference>
<feature type="active site" description="Proton acceptor; for dehydratase activity" evidence="10">
    <location>
        <position position="940"/>
    </location>
</feature>
<dbReference type="SMART" id="SM00823">
    <property type="entry name" value="PKS_PP"/>
    <property type="match status" value="3"/>
</dbReference>
<dbReference type="SUPFAM" id="SSF101173">
    <property type="entry name" value="Docking domain B of the erythromycin polyketide synthase (DEBS)"/>
    <property type="match status" value="1"/>
</dbReference>
<sequence length="4958" mass="518988">MSNEQKLRDYLKRVTADLHNTRHRLQEVEEKGQEPIAIVAMDCRFAGGISSPEQLWDFIVEGRDAIVPFPTDRGWDLENLYHPDPENEGTSYITEGGFVDGAADFDPGFFGISPREAITMDPQQRLLLETAWRTFERAGIDPQSLRGSRTGVFTSTNGQDYFSVVTEGDFAGLEGHIGTGTAASMVSGRLSYTFGLEGPAVTVDTACSGSLVTLHLAVQALRNGECDLALAGGATIMCTPGAFIDFSRARGLSADSRCKSFAAGADGTVWGDGVGLVLVERLSDARRNGHQVLAVVRGSAVNQDGASNGLTAPNGPSQQRVIRKALSNAGLSPVDVDVIEAHGTGTKLGDPIEAQALIAAYGPERERPLLLGSVKSNIGHTQAAAGVAAVIKTVLSLQHGVIPKTLHVDEPSPQIDWSSGAAELVTETRPWPETGHARRVGVSSFGYSGTNAHAILEQAPELDVETAERHELPVVPVVLSGKTAEALREQAANLVPLVEQGTDLADLAFSAATTRANLEHRAVLVADGRDDLLAGLVALADGSTAPGLVRDEAVIGRTAVLFTGQGSQRIAMGQALHAAFPVYAEAFDAVCAHLDPRLEEAITDEDLLNQTEFTQPALFAIEVALYRLVESWGVRPDFLAGHSIGELAAAHVAGVLSLADAAALVTARGKLMQALPTGGAMIALQATEDEVRPHLTDRVSIAAINGPRSIVIAGDEDAATAVVAQFPDRKSKRLTVSHAFHSPRMDGMLAEFRTVAEGLSFRAPMISIVSTLTGKLVTAEEITSPDYWVKHVREAVRFADAVKTLETAGVATFLELGPDGVLTAMAAETTTAALVPALRKDRSEVRSVVSALGAVHSRGVRVDWSAYFAGTGAVRVELPTYAFQRERYWLDGTKSKQDVRSAGLGVTDHPLLGAVLLSPNGEALFTARLSRSANAWLADHVVAGNVVVPGTALVDLAIRAGDQLGCGHLDELLLQAPLVLPERGGVMVCVSVAEPDGSGRRPVTLYSRPEGDEETAWTTHAIGVLADETVAAGFDLAAWPPPGAEAIELGTVYDDLAGAGLAYGPVFQGLKAAWRDGDDVYAEVSLPDSEHRQAAKFGVHPALLDSVLHALALSSGKGEGGSLPFSWNGVSLHAAGATVLRAKISPTGHGDAVEVVVADGGGSPVARIDSLVLRPIGGDLLKAATGHPDSLFRIDWTPLSLEDKEPDAGTVTLVVPDGDVREVTASVLADVQAFLAEESDAVLVVVTSGAVTALPGENTTNLAHAAVSGLIRTAQSEHLDRIVLVDAPDGLLGTEVASGESELAVRGGKAYAPRLVRAFAGTVPRFDAEGPWRLDFSAKGTVDNLITVPWPEAERDLEPDQVRIGVRAAGVNFRDVMNTLGMYPGDAGLMGLEAAGVVLAVGSDVDRLAVGDRVMGMMDASFGPVALADHRMVCPMPDGWSFAEAAAVPLVFLTALYGLNDLGGLKPGESVLVHAAAGGVGMAATQVARQLGADVYGTASTGKWHVLRAADLPEDHIASSRTTEFEQQFVTATGGRGVDVVLDALAGEFVDASLRLAGLGDGGRFVEMGKTDIRDADEVAAQYPGVTYQAFDLIEAGPERIREMLYQLYDWFSAGDLHPLPVTTWDLHRAPEAFRYLGQAKHIGKVVLTIPAKLDGTVLITGGTGGLGAELARHLVGQGVQHLVLTSRRGLDAPGAAELVAELDAQVDVVACDVSDRAAVEALLAGIPTLSGVVHTAGVLDDGILESLTPERFDAVFAPKVDAAWHLHELTLDRDLAVFALFSSSAGLLGSPGQANYAAANTYLNGLATHRRSLGLPAVAMDWGLWDQSAGMGAGLSKVDLARMARAGIPALSVPEGLSLFDAALALDAAVAVPIKLDLAALRTSKTELHPLLRGLVRQPVRRATAGSGAESSQWSQKLAALSPAEQDELLLDMVRGQVAIVLGFSSAHQVQAGRGLVDMGLDSLSAVELRNTLSSATGLRLPATVVFDYPTPQALAGHLREELVDTGDAGAKKAVASTVGSDEPIAIVSMACRLPGGVRSPEDLWDLVTSGRDAITPFPTDRGWATKLGFDVSGGGFVETATSFDRDFFSINPREALAMDPQQRMLLETTWETFERAGLDPTSVRGKQIGVYIGGSATDYGDGMDIPEELAGLVLTGITPSVMSGRIAYTFGLEGPTFTVDTACSSSIVALHLAAQALRNGECDSALVGGVMVLATPSVFAEFATQSGLSPDGRCKAFSSGADGTGWSEGVGMLLVERLSDARKNGHEVLAVVKGSAINQDGASSTLTAPNGPSQQRVIRQALANSGLSAADVDVVEAHGTGTRLGDPIEAQAILSTYGQDRDRPVLLGSLKSNLGHTQAAAGLAGIIKMVEALRHGVAPKTLHVEEPSPHIDWAAGSVELLAENTPWPATGRPRRAAVSAFGIAGTNTHLILEEAPAARPKKVERTAVPLVPVVVSGKTAEALREQAANLAAYLHDENTELADVGYSSIATRTTFDHRAVVVAEDWNELIDGLDALVLGRAPTGAVVDGAVAVLFTGQGSQRLGMGRELYETFPRYAKAFDEVCAQFDVPVREVVFGTDADALDQTGLTQPALFAVEVALYRLVESWGVKPDYLAGHSIGEFAAAHVSGVLSLADACALVGARGRLMQALPTGGSMVAVQATESEVRARLVGRVSIAAINGPTSVVVAGDDDAVNAVVAAFADRRTKKLSVSHAFHSPRMDAMLNDFRAVADRLTFHEPRIPIVSTLTGQLADPEDLASPDYWVRHVRNAVRFADAVRTLEAGGVRTFLELGPDGVLTALGQDSVTEAVLVAGQRRDRPEAKALLRAVGHLHSRGVRVDWSAFYEGSGAQRVDLPTYAFQREHLWFEPAKEAGYAPDSVEAKFWDAVEHEDLAPLGAALSEEDSRAFDAVLPVLSRWRRDARSESTVDGWRYRVEWRPTDVGTAVARGRWLAVGTDDSLTALTDRGVEVVTVADPADAAGLGRFDGVLAFPADVTEALLSTQALADVDAPLWLVTRGAVMTGRADRPSTPEAAQVWGFGRVVALEHPERWGGLVDLPTDLDKRAADRFAAVLAGSEDQVAVRSSGVFGRRLVPAPAAGGTAWTPRGTVLVTGGTGALGGHVARWLAGAGAEHVVLTSRRGAGAPGAAELTAELEALGARVTIAACDAADRDAVAALVAEHPPTAVFHAAGTDHTEAVEGHQLDTFAQVLAGKVSGAQHLDELVGEVDAFVLFSSIAGIWGSGGQSAYAAANAHLDALAESRRARGLTALAVSWGPWADAGMAVEGDAAEQLRRRGVVGMATAPAITALRQAIRADDTTITVADVDWTRFAPVFTAARPSPLLAELPEVAEKPVQPTEESSLARRIAALPEAEQSHALVELVCAQVASALGHASADAVRPDRAFKELGFDSLTAVELRNSLVSATGLSLPATLVFDYPNPAALAAHLRTELVGSRSAKSTTTALTPVTAAVTDDPIAIVAMSCRFAGGVSSPEDLWSLLVEGRDAVTGFPTDRGWDLDLYDPDPDAAGKSYAREGAFLHEAGEFDAAFFGISPREALAMDPQQRLLLETSWEAFERAGIDPTSVRGQQVGVFAGTNGQDYGTTLTSLPSELEGFFGTGNAASVFSGRISYTFGLEGPAVTVDTACSSSLVALHLAVQALRNGECDLALAGGVTIMSSPGAFIDFSRNRGLAVDGRCKAFADGADGTAWGEGIGMLLVERLSDAQRNGHQVLAVVRGTAVNQDGASNGLTAPNGPSQQRVIRRALDRAGLAPSEVDVVEAHGTGTALGDPIEAQALLATYGQDRETPLLLGSVKSNIGHTQAAAGVAAIIKSVLAMRHGIVPRTLHVDEPSAQVDWTSGAVELATETVQWPSTGRVRRVGVSSFGMSGTNAHAILEQAPEAANSGFGSSDPSQLVAAVLERHALPVVPVLLSAKTPAALRDQAARLRSIDADLTDIGLTLATGRAGLEHRAVIIANGPDELERGLTAVAGGTGAPEVVRGATATGRLAFLFTGQGSQRLGMGRELYEAFPVFADAFDAVCARFDLPLRDVVFGEDADLLDQTGYTQPALFAVEVALFRLTESWGVKPDFLAGHSIGELAAAHVSGVLTLDDAATLVGARGRLMQALPTGGAMVALQATEGEVLEHLDDRVSLAAVNGPSSVVVAGDEDAVRQVVAHFADRKSKRLSVSHAFHSPRMDAMLQEFRVVAKELTFSAPRIPIVSTLTGELATAEELTSVDYWVHHVRDTVRFAHAVRTLETAGVSTFLELGPDAVLTAMGAESATDATLVPTQRADKAEVPALLNALAALHVRGVPVDWTPFFAGSGARRIDLPTYPFQRERFWLASDENPGTDALRYRVEWTPVADGGATATGRWLVVSPAGVEESELAVGLGQRGLDVVTVGASDDRAALTAALTAALATVDAVDGVLSLSDSATDTLVLVQALGDAEIGAPLWVSTRGAVSTGAADPVLSPAQAQIWGLGVVAALEHPDRWGGLIDLPETLDTTALDHLVGVLVGPEDQVAIRDSGVLARRLAHAPAGPSTGPWTPRGTVLVTGGTGALGGQVARWLAGAGAEHLVLTAGPDAPEAGDLLTELAGLGVRTTVVHCDVADRDQAAVVVDQHAPNAVVHAVEVSQSTPLRDHGLDEFSAVLSAKVMGAAHLDDLLGDTPLDAFVVFSSTAGVWGSANQAAYAAGSAFLDALAEQRRARGLAGLSVAWGPWAGGEQDEVLRRGGLPALRPERAVAALRQAVESGDTTVTVADVEWDRFAALFTATRPSPLIADLPEVRKALTVEASDGDSALRTRLLALPEADRDRALLDLVREQVAAVLGHANSGGIEADRAFRELGFSSITAVELRNNLNGATGLKLPATLVFDYPTPLVLVDLLRTELLGDAAETEVRQALAGLSLDRLRDAGLLDALLRLVNGAEPDTAEPTADDGDSVDDMDVDDLVSMALDSSNS</sequence>
<gene>
    <name evidence="14" type="ORF">NZH93_21000</name>
</gene>
<dbReference type="InterPro" id="IPR013154">
    <property type="entry name" value="ADH-like_N"/>
</dbReference>
<dbReference type="SUPFAM" id="SSF50129">
    <property type="entry name" value="GroES-like"/>
    <property type="match status" value="1"/>
</dbReference>
<dbReference type="InterPro" id="IPR049551">
    <property type="entry name" value="PKS_DH_C"/>
</dbReference>
<dbReference type="InterPro" id="IPR055123">
    <property type="entry name" value="SpnB-like_Rossmann"/>
</dbReference>
<dbReference type="Pfam" id="PF16197">
    <property type="entry name" value="KAsynt_C_assoc"/>
    <property type="match status" value="3"/>
</dbReference>
<dbReference type="SMART" id="SM00826">
    <property type="entry name" value="PKS_DH"/>
    <property type="match status" value="1"/>
</dbReference>
<dbReference type="SUPFAM" id="SSF52151">
    <property type="entry name" value="FabD/lysophospholipase-like"/>
    <property type="match status" value="3"/>
</dbReference>
<dbReference type="PROSITE" id="PS00606">
    <property type="entry name" value="KS3_1"/>
    <property type="match status" value="2"/>
</dbReference>
<dbReference type="PROSITE" id="PS52019">
    <property type="entry name" value="PKS_MFAS_DH"/>
    <property type="match status" value="1"/>
</dbReference>
<dbReference type="CDD" id="cd08956">
    <property type="entry name" value="KR_3_FAS_SDR_x"/>
    <property type="match status" value="1"/>
</dbReference>
<feature type="domain" description="Carrier" evidence="11">
    <location>
        <begin position="3377"/>
        <end position="3452"/>
    </location>
</feature>
<dbReference type="InterPro" id="IPR011032">
    <property type="entry name" value="GroES-like_sf"/>
</dbReference>
<dbReference type="Gene3D" id="3.40.50.720">
    <property type="entry name" value="NAD(P)-binding Rossmann-like Domain"/>
    <property type="match status" value="3"/>
</dbReference>
<dbReference type="PROSITE" id="PS00012">
    <property type="entry name" value="PHOSPHOPANTETHEINE"/>
    <property type="match status" value="3"/>
</dbReference>
<evidence type="ECO:0000256" key="2">
    <source>
        <dbReference type="ARBA" id="ARBA00004792"/>
    </source>
</evidence>
<dbReference type="InterPro" id="IPR049552">
    <property type="entry name" value="PKS_DH_N"/>
</dbReference>
<dbReference type="InterPro" id="IPR042104">
    <property type="entry name" value="PKS_dehydratase_sf"/>
</dbReference>
<dbReference type="GO" id="GO:0004315">
    <property type="term" value="F:3-oxoacyl-[acyl-carrier-protein] synthase activity"/>
    <property type="evidence" value="ECO:0007669"/>
    <property type="project" value="InterPro"/>
</dbReference>